<proteinExistence type="inferred from homology"/>
<dbReference type="InterPro" id="IPR020119">
    <property type="entry name" value="PsdUridine_synth_TruD_CS"/>
</dbReference>
<keyword evidence="3" id="KW-0413">Isomerase</keyword>
<dbReference type="PROSITE" id="PS01268">
    <property type="entry name" value="UPF0024"/>
    <property type="match status" value="1"/>
</dbReference>
<evidence type="ECO:0000313" key="6">
    <source>
        <dbReference type="EMBL" id="KMZ81627.1"/>
    </source>
</evidence>
<feature type="compositionally biased region" description="Basic and acidic residues" evidence="4">
    <location>
        <begin position="863"/>
        <end position="872"/>
    </location>
</feature>
<dbReference type="InterPro" id="IPR020103">
    <property type="entry name" value="PsdUridine_synth_cat_dom_sf"/>
</dbReference>
<protein>
    <recommendedName>
        <fullName evidence="5">TRUD domain-containing protein</fullName>
    </recommendedName>
</protein>
<dbReference type="GO" id="GO:0003723">
    <property type="term" value="F:RNA binding"/>
    <property type="evidence" value="ECO:0007669"/>
    <property type="project" value="InterPro"/>
</dbReference>
<dbReference type="CDD" id="cd02576">
    <property type="entry name" value="PseudoU_synth_ScPUS7"/>
    <property type="match status" value="1"/>
</dbReference>
<feature type="region of interest" description="Disordered" evidence="4">
    <location>
        <begin position="951"/>
        <end position="976"/>
    </location>
</feature>
<dbReference type="PANTHER" id="PTHR13326">
    <property type="entry name" value="TRNA PSEUDOURIDINE SYNTHASE D"/>
    <property type="match status" value="1"/>
</dbReference>
<evidence type="ECO:0000256" key="1">
    <source>
        <dbReference type="ARBA" id="ARBA00007953"/>
    </source>
</evidence>
<evidence type="ECO:0000256" key="3">
    <source>
        <dbReference type="ARBA" id="ARBA00023235"/>
    </source>
</evidence>
<feature type="compositionally biased region" description="Polar residues" evidence="4">
    <location>
        <begin position="443"/>
        <end position="452"/>
    </location>
</feature>
<organism evidence="6 7">
    <name type="scientific">Plasmodium vivax India VII</name>
    <dbReference type="NCBI Taxonomy" id="1077284"/>
    <lineage>
        <taxon>Eukaryota</taxon>
        <taxon>Sar</taxon>
        <taxon>Alveolata</taxon>
        <taxon>Apicomplexa</taxon>
        <taxon>Aconoidasida</taxon>
        <taxon>Haemosporida</taxon>
        <taxon>Plasmodiidae</taxon>
        <taxon>Plasmodium</taxon>
        <taxon>Plasmodium (Plasmodium)</taxon>
    </lineage>
</organism>
<feature type="region of interest" description="Disordered" evidence="4">
    <location>
        <begin position="559"/>
        <end position="596"/>
    </location>
</feature>
<dbReference type="AlphaFoldDB" id="A0A0J9SI06"/>
<evidence type="ECO:0000313" key="7">
    <source>
        <dbReference type="Proteomes" id="UP000053562"/>
    </source>
</evidence>
<comment type="similarity">
    <text evidence="1">Belongs to the pseudouridine synthase TruD family.</text>
</comment>
<feature type="compositionally biased region" description="Basic and acidic residues" evidence="4">
    <location>
        <begin position="410"/>
        <end position="427"/>
    </location>
</feature>
<dbReference type="Gene3D" id="3.30.2350.20">
    <property type="entry name" value="TruD, catalytic domain"/>
    <property type="match status" value="2"/>
</dbReference>
<feature type="compositionally biased region" description="Basic and acidic residues" evidence="4">
    <location>
        <begin position="806"/>
        <end position="824"/>
    </location>
</feature>
<gene>
    <name evidence="6" type="ORF">PVIIG_04716</name>
</gene>
<dbReference type="EMBL" id="KQ234239">
    <property type="protein sequence ID" value="KMZ81627.1"/>
    <property type="molecule type" value="Genomic_DNA"/>
</dbReference>
<dbReference type="SUPFAM" id="SSF55120">
    <property type="entry name" value="Pseudouridine synthase"/>
    <property type="match status" value="1"/>
</dbReference>
<dbReference type="GO" id="GO:0009982">
    <property type="term" value="F:pseudouridine synthase activity"/>
    <property type="evidence" value="ECO:0007669"/>
    <property type="project" value="InterPro"/>
</dbReference>
<accession>A0A0J9SI06</accession>
<dbReference type="Pfam" id="PF01142">
    <property type="entry name" value="TruD"/>
    <property type="match status" value="3"/>
</dbReference>
<feature type="region of interest" description="Disordered" evidence="4">
    <location>
        <begin position="370"/>
        <end position="452"/>
    </location>
</feature>
<dbReference type="GO" id="GO:0008033">
    <property type="term" value="P:tRNA processing"/>
    <property type="evidence" value="ECO:0007669"/>
    <property type="project" value="UniProtKB-KW"/>
</dbReference>
<feature type="compositionally biased region" description="Basic and acidic residues" evidence="4">
    <location>
        <begin position="760"/>
        <end position="772"/>
    </location>
</feature>
<dbReference type="InterPro" id="IPR042214">
    <property type="entry name" value="TruD_catalytic"/>
</dbReference>
<dbReference type="PROSITE" id="PS50984">
    <property type="entry name" value="TRUD"/>
    <property type="match status" value="1"/>
</dbReference>
<dbReference type="InterPro" id="IPR011760">
    <property type="entry name" value="PsdUridine_synth_TruD_insert"/>
</dbReference>
<feature type="region of interest" description="Disordered" evidence="4">
    <location>
        <begin position="172"/>
        <end position="206"/>
    </location>
</feature>
<feature type="region of interest" description="Disordered" evidence="4">
    <location>
        <begin position="750"/>
        <end position="872"/>
    </location>
</feature>
<feature type="compositionally biased region" description="Low complexity" evidence="4">
    <location>
        <begin position="395"/>
        <end position="405"/>
    </location>
</feature>
<reference evidence="6 7" key="1">
    <citation type="submission" date="2011-08" db="EMBL/GenBank/DDBJ databases">
        <title>The Genome Sequence of Plasmodium vivax India VII.</title>
        <authorList>
            <consortium name="The Broad Institute Genome Sequencing Platform"/>
            <consortium name="The Broad Institute Genome Sequencing Center for Infectious Disease"/>
            <person name="Neafsey D."/>
            <person name="Carlton J."/>
            <person name="Barnwell J."/>
            <person name="Collins W."/>
            <person name="Escalante A."/>
            <person name="Mullikin J."/>
            <person name="Saul A."/>
            <person name="Guigo R."/>
            <person name="Camara F."/>
            <person name="Young S.K."/>
            <person name="Zeng Q."/>
            <person name="Gargeya S."/>
            <person name="Fitzgerald M."/>
            <person name="Haas B."/>
            <person name="Abouelleil A."/>
            <person name="Alvarado L."/>
            <person name="Arachchi H.M."/>
            <person name="Berlin A."/>
            <person name="Brown A."/>
            <person name="Chapman S.B."/>
            <person name="Chen Z."/>
            <person name="Dunbar C."/>
            <person name="Freedman E."/>
            <person name="Gearin G."/>
            <person name="Gellesch M."/>
            <person name="Goldberg J."/>
            <person name="Griggs A."/>
            <person name="Gujja S."/>
            <person name="Heiman D."/>
            <person name="Howarth C."/>
            <person name="Larson L."/>
            <person name="Lui A."/>
            <person name="MacDonald P.J.P."/>
            <person name="Montmayeur A."/>
            <person name="Murphy C."/>
            <person name="Neiman D."/>
            <person name="Pearson M."/>
            <person name="Priest M."/>
            <person name="Roberts A."/>
            <person name="Saif S."/>
            <person name="Shea T."/>
            <person name="Shenoy N."/>
            <person name="Sisk P."/>
            <person name="Stolte C."/>
            <person name="Sykes S."/>
            <person name="Wortman J."/>
            <person name="Nusbaum C."/>
            <person name="Birren B."/>
        </authorList>
    </citation>
    <scope>NUCLEOTIDE SEQUENCE [LARGE SCALE GENOMIC DNA]</scope>
    <source>
        <strain evidence="6 7">India VII</strain>
    </source>
</reference>
<name>A0A0J9SI06_PLAVI</name>
<sequence>MPTYGQTYQLSCCLPPRSTTHMIDPSGENSPFAKNHGIDYLFRKNLHSMDGIQGKIKTIYEDFHVHEITKHNIILHLEQLIHREKINQIILQNEEDEREKLITSISQTELHIRELAKYVNKHNVKTFRRFLTLLQDIYQLKVKSEAGELPRDDVKKVSTPYCLFVHLDEMPSQEESHVDENGGAIPGEEPPCSDGLPPEEPSDGNKAARRNIHNVIKQYYPFLLTETKSVPQGQSVLSHGNILQGNANCENNSAEFVSEKGASTHIGEEKAATHISAIQIYPSLNCLKTILPQDIFNKLKGNAKKSRFSQNDELENIICQKLDQMEEKKKITKLPEQGRQFYREEFAPEGSDTATGFFENKKRKIECGTLSQSFDDDCPGGGNKKGRGEKEVEAAGEAEGGATTANLRENPPRDDARDKAKGGDPPKETTPTWEEEGVPPTGVSKNVNAGHTDCNQLSHEELSENVAEGNFLHKLNDHRKKKSEQKKGKKYLHFNLYKENKDICEVLHKIKINLKKKNGDISYCGIKDKRGITVQRFCIHKARKVDLFRLIMGGDCDGRDRGRSGHRSDGRSGHRSDGRSGHRSDGRSGHRNDGRGRATPWCNNVYVSNLSYAKRKLSLGDLKGNFFKVLIRGVEDSSEEKFCVLTDNFRKAGFVNYFGHQRFGSKQIKNYEIGICILKKNYKQALFHVVENAGLDSSKKARLVEYLNEVEGGRLVVDEGGATHQVEDKRGAANRVVDNGGATHQVVNKAEAVVPATPNDESHAWKDEKDGQAEGSQNDLQQKGGPTAHLQNDLQQEGGPTAHLQNDAHQKGDPTAHLQNDAHQKGGPTAHLQNGALPPQNSAKQPFFKKKKEKKTNATPRSNAKEEQNKLPKDISEILNSISSHSHVEKTILCSLKNDKNFKNAFMNLPKDIFSLFIHSAQSLIFNILADIRMKKYGFSVVVGDLIESTRNNDEVPTSDSSTEHHSDESEGDEPPYETNVIIVTHENISSYNIYDVVLPLPGDKHFLFPPNLIDQYKSVLSSLHLSLDDFRSEKNFFSAPGGYRKVVVKPRDVKSLFIKSGAAGEGRIPFIRSDLSRLMEREGRGANSAARSEGPNGDASNLAAKSEGPKGDATNLAAKSEGPKGDAANLAEEIQRHITFVRSDAYHEYLVKEVPNYRTTASVLLTCSLPKSSYITVALLEVLNG</sequence>
<evidence type="ECO:0000256" key="2">
    <source>
        <dbReference type="ARBA" id="ARBA00022694"/>
    </source>
</evidence>
<evidence type="ECO:0000259" key="5">
    <source>
        <dbReference type="PROSITE" id="PS50984"/>
    </source>
</evidence>
<feature type="domain" description="TRUD" evidence="5">
    <location>
        <begin position="653"/>
        <end position="1050"/>
    </location>
</feature>
<feature type="region of interest" description="Disordered" evidence="4">
    <location>
        <begin position="1083"/>
        <end position="1126"/>
    </location>
</feature>
<keyword evidence="2" id="KW-0819">tRNA processing</keyword>
<dbReference type="Proteomes" id="UP000053562">
    <property type="component" value="Unassembled WGS sequence"/>
</dbReference>
<evidence type="ECO:0000256" key="4">
    <source>
        <dbReference type="SAM" id="MobiDB-lite"/>
    </source>
</evidence>
<dbReference type="PANTHER" id="PTHR13326:SF21">
    <property type="entry name" value="PSEUDOURIDYLATE SYNTHASE PUS7L"/>
    <property type="match status" value="1"/>
</dbReference>
<dbReference type="GO" id="GO:0005634">
    <property type="term" value="C:nucleus"/>
    <property type="evidence" value="ECO:0007669"/>
    <property type="project" value="TreeGrafter"/>
</dbReference>
<dbReference type="GO" id="GO:0001522">
    <property type="term" value="P:pseudouridine synthesis"/>
    <property type="evidence" value="ECO:0007669"/>
    <property type="project" value="InterPro"/>
</dbReference>
<dbReference type="OrthoDB" id="447290at2759"/>
<dbReference type="InterPro" id="IPR001656">
    <property type="entry name" value="PsdUridine_synth_TruD"/>
</dbReference>